<dbReference type="InterPro" id="IPR001959">
    <property type="entry name" value="Transposase"/>
</dbReference>
<keyword evidence="3" id="KW-0238">DNA-binding</keyword>
<dbReference type="Pfam" id="PF01385">
    <property type="entry name" value="OrfB_IS605"/>
    <property type="match status" value="1"/>
</dbReference>
<dbReference type="NCBIfam" id="NF040570">
    <property type="entry name" value="guided_TnpB"/>
    <property type="match status" value="1"/>
</dbReference>
<proteinExistence type="inferred from homology"/>
<comment type="similarity">
    <text evidence="1">In the C-terminal section; belongs to the transposase 35 family.</text>
</comment>
<evidence type="ECO:0000256" key="3">
    <source>
        <dbReference type="ARBA" id="ARBA00023125"/>
    </source>
</evidence>
<dbReference type="EMBL" id="CP025706">
    <property type="protein sequence ID" value="AXB03662.1"/>
    <property type="molecule type" value="Genomic_DNA"/>
</dbReference>
<protein>
    <submittedName>
        <fullName evidence="7">IS200/IS605 family element transposase accessory protein TnpB</fullName>
    </submittedName>
</protein>
<reference evidence="7" key="1">
    <citation type="journal article" date="2019" name="J Environ">
        <title>Genetic characterization and potential molecular dissemination mechanism of tet (31) gene in Aeromonas caviae from an oxytetracycline wastewater treatment system.</title>
        <authorList>
            <person name="Shi Y."/>
            <person name="Tian Z."/>
            <person name="Leclercq S.O."/>
            <person name="Zhang H."/>
            <person name="Yang M."/>
            <person name="Zhang Y."/>
        </authorList>
    </citation>
    <scope>NUCLEOTIDE SEQUENCE</scope>
    <source>
        <strain evidence="7">T25-39</strain>
    </source>
</reference>
<keyword evidence="4" id="KW-0233">DNA recombination</keyword>
<name>A0A3S5WZ99_AERCA</name>
<dbReference type="Proteomes" id="UP000266778">
    <property type="component" value="Chromosome"/>
</dbReference>
<evidence type="ECO:0000259" key="6">
    <source>
        <dbReference type="Pfam" id="PF07282"/>
    </source>
</evidence>
<gene>
    <name evidence="7" type="primary">tnpB</name>
    <name evidence="7" type="ORF">C1C91_00090</name>
</gene>
<dbReference type="RefSeq" id="WP_119196706.1">
    <property type="nucleotide sequence ID" value="NZ_JAEHIW010000063.1"/>
</dbReference>
<dbReference type="GO" id="GO:0032196">
    <property type="term" value="P:transposition"/>
    <property type="evidence" value="ECO:0007669"/>
    <property type="project" value="UniProtKB-KW"/>
</dbReference>
<organism evidence="7 8">
    <name type="scientific">Aeromonas caviae</name>
    <name type="common">Aeromonas punctata</name>
    <dbReference type="NCBI Taxonomy" id="648"/>
    <lineage>
        <taxon>Bacteria</taxon>
        <taxon>Pseudomonadati</taxon>
        <taxon>Pseudomonadota</taxon>
        <taxon>Gammaproteobacteria</taxon>
        <taxon>Aeromonadales</taxon>
        <taxon>Aeromonadaceae</taxon>
        <taxon>Aeromonas</taxon>
    </lineage>
</organism>
<evidence type="ECO:0000256" key="2">
    <source>
        <dbReference type="ARBA" id="ARBA00022578"/>
    </source>
</evidence>
<accession>A0A3S5WZ99</accession>
<feature type="domain" description="Cas12f1-like TNB" evidence="6">
    <location>
        <begin position="311"/>
        <end position="391"/>
    </location>
</feature>
<dbReference type="InterPro" id="IPR010095">
    <property type="entry name" value="Cas12f1-like_TNB"/>
</dbReference>
<evidence type="ECO:0000256" key="1">
    <source>
        <dbReference type="ARBA" id="ARBA00008761"/>
    </source>
</evidence>
<evidence type="ECO:0000259" key="5">
    <source>
        <dbReference type="Pfam" id="PF01385"/>
    </source>
</evidence>
<dbReference type="GO" id="GO:0003677">
    <property type="term" value="F:DNA binding"/>
    <property type="evidence" value="ECO:0007669"/>
    <property type="project" value="UniProtKB-KW"/>
</dbReference>
<evidence type="ECO:0000313" key="8">
    <source>
        <dbReference type="Proteomes" id="UP000266778"/>
    </source>
</evidence>
<dbReference type="AlphaFoldDB" id="A0A3S5WZ99"/>
<evidence type="ECO:0000256" key="4">
    <source>
        <dbReference type="ARBA" id="ARBA00023172"/>
    </source>
</evidence>
<evidence type="ECO:0000313" key="7">
    <source>
        <dbReference type="EMBL" id="AXB03662.1"/>
    </source>
</evidence>
<feature type="domain" description="Probable transposase IS891/IS1136/IS1341" evidence="5">
    <location>
        <begin position="189"/>
        <end position="291"/>
    </location>
</feature>
<dbReference type="Pfam" id="PF07282">
    <property type="entry name" value="Cas12f1-like_TNB"/>
    <property type="match status" value="1"/>
</dbReference>
<keyword evidence="2" id="KW-0815">Transposition</keyword>
<dbReference type="GO" id="GO:0006310">
    <property type="term" value="P:DNA recombination"/>
    <property type="evidence" value="ECO:0007669"/>
    <property type="project" value="UniProtKB-KW"/>
</dbReference>
<dbReference type="NCBIfam" id="TIGR01766">
    <property type="entry name" value="IS200/IS605 family accessory protein TnpB-like domain"/>
    <property type="match status" value="1"/>
</dbReference>
<sequence>MDLIRAERILIKKGHSNHAACKRYCGAARIIYNAALYQMRQALFAEKPISASQADKILKREHASVYQLLPSAGAQRTTQILGDNWKGWISSKKDYDKHPHKYKAKPRLPKYAKAAKTYVVGRNGHKIMDGKLFLASGNEFGFAPLSITCCKNQPYNSKASETIVNDVRIVPLGTAFMVEVIYRENIADPVKLNPDNVFGIDLGINNLVTLISTQQDVAPVLIKGKVIKSINAKYNKLTAALAANGKRAHILSKSRKRYSQISDYFHKVSYWLIEECLRTDTGKIVIGLNADWKQSINIGRVNNQKFCFIPHARLIGMIRYKAERYGIEIIVREESYTSKASSLDLDVVPDYAKVKQSGVTVAFSGKRVKRGLYRSANGRYINSDVNGTANILRKEIGNEWLIAHLEAGKGVMDMPITVKHIDLLLEARPRPCETTSNREAA</sequence>